<dbReference type="InterPro" id="IPR013737">
    <property type="entry name" value="Bac_rhamnosid_N"/>
</dbReference>
<reference evidence="6 7" key="1">
    <citation type="submission" date="2020-01" db="EMBL/GenBank/DDBJ databases">
        <authorList>
            <consortium name="DOE Joint Genome Institute"/>
            <person name="Haridas S."/>
            <person name="Albert R."/>
            <person name="Binder M."/>
            <person name="Bloem J."/>
            <person name="Labutti K."/>
            <person name="Salamov A."/>
            <person name="Andreopoulos B."/>
            <person name="Baker S.E."/>
            <person name="Barry K."/>
            <person name="Bills G."/>
            <person name="Bluhm B.H."/>
            <person name="Cannon C."/>
            <person name="Castanera R."/>
            <person name="Culley D.E."/>
            <person name="Daum C."/>
            <person name="Ezra D."/>
            <person name="Gonzalez J.B."/>
            <person name="Henrissat B."/>
            <person name="Kuo A."/>
            <person name="Liang C."/>
            <person name="Lipzen A."/>
            <person name="Lutzoni F."/>
            <person name="Magnuson J."/>
            <person name="Mondo S."/>
            <person name="Nolan M."/>
            <person name="Ohm R."/>
            <person name="Pangilinan J."/>
            <person name="Park H.-J.H."/>
            <person name="Ramirez L."/>
            <person name="Alfaro M."/>
            <person name="Sun H."/>
            <person name="Tritt A."/>
            <person name="Yoshinaga Y."/>
            <person name="Zwiers L.-H.L."/>
            <person name="Turgeon B.G."/>
            <person name="Goodwin S.B."/>
            <person name="Spatafora J.W."/>
            <person name="Crous P.W."/>
            <person name="Grigoriev I.V."/>
        </authorList>
    </citation>
    <scope>NUCLEOTIDE SEQUENCE [LARGE SCALE GENOMIC DNA]</scope>
    <source>
        <strain evidence="6 7">CBS 611.86</strain>
    </source>
</reference>
<dbReference type="Gene3D" id="1.50.10.10">
    <property type="match status" value="1"/>
</dbReference>
<evidence type="ECO:0000313" key="7">
    <source>
        <dbReference type="Proteomes" id="UP000481861"/>
    </source>
</evidence>
<dbReference type="GO" id="GO:0005975">
    <property type="term" value="P:carbohydrate metabolic process"/>
    <property type="evidence" value="ECO:0007669"/>
    <property type="project" value="InterPro"/>
</dbReference>
<accession>A0A7C8MAI1</accession>
<dbReference type="InterPro" id="IPR008902">
    <property type="entry name" value="Rhamnosid_concanavalin"/>
</dbReference>
<comment type="caution">
    <text evidence="6">The sequence shown here is derived from an EMBL/GenBank/DDBJ whole genome shotgun (WGS) entry which is preliminary data.</text>
</comment>
<dbReference type="InterPro" id="IPR016007">
    <property type="entry name" value="Alpha_rhamnosid"/>
</dbReference>
<gene>
    <name evidence="6" type="ORF">BDV95DRAFT_627492</name>
</gene>
<feature type="domain" description="Alpha-L-rhamnosidase concanavalin-like" evidence="3">
    <location>
        <begin position="328"/>
        <end position="434"/>
    </location>
</feature>
<keyword evidence="7" id="KW-1185">Reference proteome</keyword>
<dbReference type="SUPFAM" id="SSF48208">
    <property type="entry name" value="Six-hairpin glycosidases"/>
    <property type="match status" value="1"/>
</dbReference>
<dbReference type="Gene3D" id="2.60.40.10">
    <property type="entry name" value="Immunoglobulins"/>
    <property type="match status" value="1"/>
</dbReference>
<dbReference type="Gene3D" id="2.60.120.260">
    <property type="entry name" value="Galactose-binding domain-like"/>
    <property type="match status" value="2"/>
</dbReference>
<dbReference type="AlphaFoldDB" id="A0A7C8MAI1"/>
<dbReference type="PANTHER" id="PTHR33307:SF6">
    <property type="entry name" value="ALPHA-RHAMNOSIDASE (EUROFUNG)-RELATED"/>
    <property type="match status" value="1"/>
</dbReference>
<dbReference type="InterPro" id="IPR035396">
    <property type="entry name" value="Bac_rhamnosid6H"/>
</dbReference>
<dbReference type="Pfam" id="PF08531">
    <property type="entry name" value="Bac_rhamnosid_N"/>
    <property type="match status" value="1"/>
</dbReference>
<dbReference type="PANTHER" id="PTHR33307">
    <property type="entry name" value="ALPHA-RHAMNOSIDASE (EUROFUNG)"/>
    <property type="match status" value="1"/>
</dbReference>
<dbReference type="InterPro" id="IPR008928">
    <property type="entry name" value="6-hairpin_glycosidase_sf"/>
</dbReference>
<dbReference type="InterPro" id="IPR012341">
    <property type="entry name" value="6hp_glycosidase-like_sf"/>
</dbReference>
<feature type="domain" description="Bacterial alpha-L-rhamnosidase N-terminal" evidence="4">
    <location>
        <begin position="146"/>
        <end position="318"/>
    </location>
</feature>
<dbReference type="Pfam" id="PF25788">
    <property type="entry name" value="Ig_Rha78A_N"/>
    <property type="match status" value="1"/>
</dbReference>
<evidence type="ECO:0000259" key="4">
    <source>
        <dbReference type="Pfam" id="PF08531"/>
    </source>
</evidence>
<dbReference type="Gene3D" id="2.60.420.10">
    <property type="entry name" value="Maltose phosphorylase, domain 3"/>
    <property type="match status" value="1"/>
</dbReference>
<feature type="domain" description="Alpha-L-rhamnosidase six-hairpin glycosidase" evidence="5">
    <location>
        <begin position="439"/>
        <end position="795"/>
    </location>
</feature>
<dbReference type="InterPro" id="IPR013783">
    <property type="entry name" value="Ig-like_fold"/>
</dbReference>
<dbReference type="PIRSF" id="PIRSF010631">
    <property type="entry name" value="A-rhamnsds"/>
    <property type="match status" value="1"/>
</dbReference>
<evidence type="ECO:0000256" key="2">
    <source>
        <dbReference type="ARBA" id="ARBA00012652"/>
    </source>
</evidence>
<name>A0A7C8MAI1_9PLEO</name>
<dbReference type="Pfam" id="PF17389">
    <property type="entry name" value="Bac_rhamnosid6H"/>
    <property type="match status" value="1"/>
</dbReference>
<dbReference type="EC" id="3.2.1.40" evidence="2"/>
<dbReference type="Pfam" id="PF05592">
    <property type="entry name" value="Bac_rhamnosid"/>
    <property type="match status" value="1"/>
</dbReference>
<sequence length="904" mass="97795">MSVSISSISFEHYWPAFGIAETEPRISWKFDGPAVDWEQSAYDVEITRGPDGVPHVFNVNSSESILVPWPDAPLESTESAIVRARAHGKEGEPSTEWSEGFAVETGLLRPEDWAGAVPIAAVRPTEVDGPKRPVLFRKEFDAGAPIVAARLYITALGLYEAEINGERVGDRVLAPGYQSYHSRHVYDSYNVTALVRAGRNAIGVTVGEGWWAGRFGFGAQKRNLYGDTLGLLCLLVATRADGSKQTIKSDVSWRANTGPIISSELYDGEVYDAAQEMPGWSTPNFNGSSRSVWLDVKELPALRGALVPGDGVPMRRMEEVQPKEVFTSQSGKTVIDFGQNLVGWLRLNVAGPAGTNITMVHAEVMENGEVATRPLRSAKATDTLILAGNSTSNSTRSQTWEPNFTYHGFRYVQVTGWPPDTALSAASVTALVVHSAMQRTGFFTSSHAPLNQFHANVVWSLKGNFLGVPTDCPQRDERLGWTGDAHAFMPTANFLYAAAGFWRSWLRDVWAEQQRGGLFVPPFYVPSDDVADAERGRVRLPTAVWGDVVVGNPWALFQTTGDTAMLAEQYAGAQAWIEHGIPRNDAGLWHRATFQFADWLDPKAPADDPGAATTHRHLVADAYLVQMTQLLSRMSTALGRTSEALRYGQQRVDLIDAFHAAWIAPYAPLPIANTTQTALALALAFDIIAEPAARSHAAATLHALIANATYHVGTGFAGTQQLPHALAAVNLTSTFYKMLLQTTAPSWLYQVRMGATTTWERWDSLLPDGAVNPGSMTSFNHYSLGSVADWVHRRVGGIAVAEPGGKGVSVEVLPGKGVEWARTEFWGAYGWVNVSWSVGAAGAGAGAESAGVGGSADGFHLQVVVPPNAWAEVSLPATGGEVVETKRVGSGRWEFEVPGYVVPE</sequence>
<dbReference type="OrthoDB" id="10036721at2759"/>
<evidence type="ECO:0000256" key="1">
    <source>
        <dbReference type="ARBA" id="ARBA00001445"/>
    </source>
</evidence>
<evidence type="ECO:0000259" key="5">
    <source>
        <dbReference type="Pfam" id="PF17389"/>
    </source>
</evidence>
<dbReference type="GO" id="GO:0030596">
    <property type="term" value="F:alpha-L-rhamnosidase activity"/>
    <property type="evidence" value="ECO:0007669"/>
    <property type="project" value="UniProtKB-EC"/>
</dbReference>
<comment type="catalytic activity">
    <reaction evidence="1">
        <text>Hydrolysis of terminal non-reducing alpha-L-rhamnose residues in alpha-L-rhamnosides.</text>
        <dbReference type="EC" id="3.2.1.40"/>
    </reaction>
</comment>
<evidence type="ECO:0000313" key="6">
    <source>
        <dbReference type="EMBL" id="KAF2873618.1"/>
    </source>
</evidence>
<dbReference type="EMBL" id="JAADJZ010000007">
    <property type="protein sequence ID" value="KAF2873618.1"/>
    <property type="molecule type" value="Genomic_DNA"/>
</dbReference>
<organism evidence="6 7">
    <name type="scientific">Massariosphaeria phaeospora</name>
    <dbReference type="NCBI Taxonomy" id="100035"/>
    <lineage>
        <taxon>Eukaryota</taxon>
        <taxon>Fungi</taxon>
        <taxon>Dikarya</taxon>
        <taxon>Ascomycota</taxon>
        <taxon>Pezizomycotina</taxon>
        <taxon>Dothideomycetes</taxon>
        <taxon>Pleosporomycetidae</taxon>
        <taxon>Pleosporales</taxon>
        <taxon>Pleosporales incertae sedis</taxon>
        <taxon>Massariosphaeria</taxon>
    </lineage>
</organism>
<evidence type="ECO:0000259" key="3">
    <source>
        <dbReference type="Pfam" id="PF05592"/>
    </source>
</evidence>
<dbReference type="Proteomes" id="UP000481861">
    <property type="component" value="Unassembled WGS sequence"/>
</dbReference>
<protein>
    <recommendedName>
        <fullName evidence="2">alpha-L-rhamnosidase</fullName>
        <ecNumber evidence="2">3.2.1.40</ecNumber>
    </recommendedName>
</protein>
<proteinExistence type="predicted"/>